<keyword evidence="8" id="KW-0067">ATP-binding</keyword>
<evidence type="ECO:0000256" key="9">
    <source>
        <dbReference type="ARBA" id="ARBA00022842"/>
    </source>
</evidence>
<dbReference type="GO" id="GO:0005524">
    <property type="term" value="F:ATP binding"/>
    <property type="evidence" value="ECO:0007669"/>
    <property type="project" value="UniProtKB-KW"/>
</dbReference>
<sequence length="148" mass="16674">MVIDSSGTLDTSRTAHDLAKTIIEKPLKNRAVVVALEGELGAGKTTFVQAFAKTLGVQETLTSPTFVILKHYTLHATRYANLVHIDAYRLKDHIELEKLGIKNLVANPCNIILIEWADRVREILPEDTIYIQMDHIDEKTRKISINQL</sequence>
<organism evidence="11 12">
    <name type="scientific">Candidatus Yanofskybacteria bacterium RIFCSPLOWO2_01_FULL_49_25</name>
    <dbReference type="NCBI Taxonomy" id="1802701"/>
    <lineage>
        <taxon>Bacteria</taxon>
        <taxon>Candidatus Yanofskyibacteriota</taxon>
    </lineage>
</organism>
<keyword evidence="5" id="KW-0819">tRNA processing</keyword>
<comment type="caution">
    <text evidence="11">The sequence shown here is derived from an EMBL/GenBank/DDBJ whole genome shotgun (WGS) entry which is preliminary data.</text>
</comment>
<keyword evidence="9" id="KW-0460">Magnesium</keyword>
<comment type="similarity">
    <text evidence="2">Belongs to the TsaE family.</text>
</comment>
<proteinExistence type="inferred from homology"/>
<dbReference type="GO" id="GO:0016740">
    <property type="term" value="F:transferase activity"/>
    <property type="evidence" value="ECO:0007669"/>
    <property type="project" value="UniProtKB-KW"/>
</dbReference>
<dbReference type="PANTHER" id="PTHR33540">
    <property type="entry name" value="TRNA THREONYLCARBAMOYLADENOSINE BIOSYNTHESIS PROTEIN TSAE"/>
    <property type="match status" value="1"/>
</dbReference>
<evidence type="ECO:0000256" key="2">
    <source>
        <dbReference type="ARBA" id="ARBA00007599"/>
    </source>
</evidence>
<evidence type="ECO:0000256" key="8">
    <source>
        <dbReference type="ARBA" id="ARBA00022840"/>
    </source>
</evidence>
<evidence type="ECO:0000313" key="12">
    <source>
        <dbReference type="Proteomes" id="UP000179047"/>
    </source>
</evidence>
<dbReference type="InterPro" id="IPR003442">
    <property type="entry name" value="T6A_TsaE"/>
</dbReference>
<dbReference type="SUPFAM" id="SSF52540">
    <property type="entry name" value="P-loop containing nucleoside triphosphate hydrolases"/>
    <property type="match status" value="1"/>
</dbReference>
<evidence type="ECO:0000256" key="3">
    <source>
        <dbReference type="ARBA" id="ARBA00019010"/>
    </source>
</evidence>
<evidence type="ECO:0000256" key="4">
    <source>
        <dbReference type="ARBA" id="ARBA00022490"/>
    </source>
</evidence>
<keyword evidence="11" id="KW-0808">Transferase</keyword>
<dbReference type="GO" id="GO:0005737">
    <property type="term" value="C:cytoplasm"/>
    <property type="evidence" value="ECO:0007669"/>
    <property type="project" value="UniProtKB-SubCell"/>
</dbReference>
<dbReference type="Pfam" id="PF02367">
    <property type="entry name" value="TsaE"/>
    <property type="match status" value="1"/>
</dbReference>
<evidence type="ECO:0000256" key="10">
    <source>
        <dbReference type="ARBA" id="ARBA00032441"/>
    </source>
</evidence>
<dbReference type="GO" id="GO:0002949">
    <property type="term" value="P:tRNA threonylcarbamoyladenosine modification"/>
    <property type="evidence" value="ECO:0007669"/>
    <property type="project" value="InterPro"/>
</dbReference>
<dbReference type="PANTHER" id="PTHR33540:SF2">
    <property type="entry name" value="TRNA THREONYLCARBAMOYLADENOSINE BIOSYNTHESIS PROTEIN TSAE"/>
    <property type="match status" value="1"/>
</dbReference>
<dbReference type="InterPro" id="IPR027417">
    <property type="entry name" value="P-loop_NTPase"/>
</dbReference>
<reference evidence="11 12" key="1">
    <citation type="journal article" date="2016" name="Nat. Commun.">
        <title>Thousands of microbial genomes shed light on interconnected biogeochemical processes in an aquifer system.</title>
        <authorList>
            <person name="Anantharaman K."/>
            <person name="Brown C.T."/>
            <person name="Hug L.A."/>
            <person name="Sharon I."/>
            <person name="Castelle C.J."/>
            <person name="Probst A.J."/>
            <person name="Thomas B.C."/>
            <person name="Singh A."/>
            <person name="Wilkins M.J."/>
            <person name="Karaoz U."/>
            <person name="Brodie E.L."/>
            <person name="Williams K.H."/>
            <person name="Hubbard S.S."/>
            <person name="Banfield J.F."/>
        </authorList>
    </citation>
    <scope>NUCLEOTIDE SEQUENCE [LARGE SCALE GENOMIC DNA]</scope>
</reference>
<dbReference type="NCBIfam" id="TIGR00150">
    <property type="entry name" value="T6A_YjeE"/>
    <property type="match status" value="1"/>
</dbReference>
<comment type="subcellular location">
    <subcellularLocation>
        <location evidence="1">Cytoplasm</location>
    </subcellularLocation>
</comment>
<protein>
    <recommendedName>
        <fullName evidence="3">tRNA threonylcarbamoyladenosine biosynthesis protein TsaE</fullName>
    </recommendedName>
    <alternativeName>
        <fullName evidence="10">t(6)A37 threonylcarbamoyladenosine biosynthesis protein TsaE</fullName>
    </alternativeName>
</protein>
<evidence type="ECO:0000313" key="11">
    <source>
        <dbReference type="EMBL" id="OGN29045.1"/>
    </source>
</evidence>
<dbReference type="STRING" id="1802701.A3A33_00095"/>
<dbReference type="EMBL" id="MGKP01000010">
    <property type="protein sequence ID" value="OGN29045.1"/>
    <property type="molecule type" value="Genomic_DNA"/>
</dbReference>
<dbReference type="Gene3D" id="3.40.50.300">
    <property type="entry name" value="P-loop containing nucleotide triphosphate hydrolases"/>
    <property type="match status" value="1"/>
</dbReference>
<dbReference type="AlphaFoldDB" id="A0A1F8GUF7"/>
<evidence type="ECO:0000256" key="1">
    <source>
        <dbReference type="ARBA" id="ARBA00004496"/>
    </source>
</evidence>
<dbReference type="GO" id="GO:0046872">
    <property type="term" value="F:metal ion binding"/>
    <property type="evidence" value="ECO:0007669"/>
    <property type="project" value="UniProtKB-KW"/>
</dbReference>
<evidence type="ECO:0000256" key="6">
    <source>
        <dbReference type="ARBA" id="ARBA00022723"/>
    </source>
</evidence>
<evidence type="ECO:0000256" key="5">
    <source>
        <dbReference type="ARBA" id="ARBA00022694"/>
    </source>
</evidence>
<dbReference type="Proteomes" id="UP000179047">
    <property type="component" value="Unassembled WGS sequence"/>
</dbReference>
<gene>
    <name evidence="11" type="ORF">A3A33_00095</name>
</gene>
<name>A0A1F8GUF7_9BACT</name>
<accession>A0A1F8GUF7</accession>
<keyword evidence="7" id="KW-0547">Nucleotide-binding</keyword>
<keyword evidence="4" id="KW-0963">Cytoplasm</keyword>
<evidence type="ECO:0000256" key="7">
    <source>
        <dbReference type="ARBA" id="ARBA00022741"/>
    </source>
</evidence>
<keyword evidence="6" id="KW-0479">Metal-binding</keyword>